<feature type="compositionally biased region" description="Low complexity" evidence="1">
    <location>
        <begin position="104"/>
        <end position="116"/>
    </location>
</feature>
<dbReference type="Proteomes" id="UP000262477">
    <property type="component" value="Unassembled WGS sequence"/>
</dbReference>
<keyword evidence="2" id="KW-0472">Membrane</keyword>
<feature type="transmembrane region" description="Helical" evidence="2">
    <location>
        <begin position="36"/>
        <end position="55"/>
    </location>
</feature>
<name>A0A371PZQ9_STRIH</name>
<keyword evidence="2" id="KW-0812">Transmembrane</keyword>
<proteinExistence type="predicted"/>
<keyword evidence="4" id="KW-1185">Reference proteome</keyword>
<feature type="compositionally biased region" description="Low complexity" evidence="1">
    <location>
        <begin position="12"/>
        <end position="21"/>
    </location>
</feature>
<feature type="region of interest" description="Disordered" evidence="1">
    <location>
        <begin position="88"/>
        <end position="116"/>
    </location>
</feature>
<gene>
    <name evidence="3" type="ORF">DY245_24075</name>
</gene>
<reference evidence="3 4" key="1">
    <citation type="submission" date="2018-08" db="EMBL/GenBank/DDBJ databases">
        <title>Streptomyces NEAU-D10 sp. nov., a novel Actinomycete isolated from soil.</title>
        <authorList>
            <person name="Jin L."/>
        </authorList>
    </citation>
    <scope>NUCLEOTIDE SEQUENCE [LARGE SCALE GENOMIC DNA]</scope>
    <source>
        <strain evidence="3 4">NEAU-D10</strain>
    </source>
</reference>
<evidence type="ECO:0000256" key="2">
    <source>
        <dbReference type="SAM" id="Phobius"/>
    </source>
</evidence>
<evidence type="ECO:0000256" key="1">
    <source>
        <dbReference type="SAM" id="MobiDB-lite"/>
    </source>
</evidence>
<feature type="region of interest" description="Disordered" evidence="1">
    <location>
        <begin position="1"/>
        <end position="26"/>
    </location>
</feature>
<dbReference type="EMBL" id="QUAC01000193">
    <property type="protein sequence ID" value="REK87950.1"/>
    <property type="molecule type" value="Genomic_DNA"/>
</dbReference>
<evidence type="ECO:0000313" key="4">
    <source>
        <dbReference type="Proteomes" id="UP000262477"/>
    </source>
</evidence>
<evidence type="ECO:0000313" key="3">
    <source>
        <dbReference type="EMBL" id="REK87950.1"/>
    </source>
</evidence>
<organism evidence="3 4">
    <name type="scientific">Streptomyces inhibens</name>
    <dbReference type="NCBI Taxonomy" id="2293571"/>
    <lineage>
        <taxon>Bacteria</taxon>
        <taxon>Bacillati</taxon>
        <taxon>Actinomycetota</taxon>
        <taxon>Actinomycetes</taxon>
        <taxon>Kitasatosporales</taxon>
        <taxon>Streptomycetaceae</taxon>
        <taxon>Streptomyces</taxon>
    </lineage>
</organism>
<protein>
    <submittedName>
        <fullName evidence="3">Uncharacterized protein</fullName>
    </submittedName>
</protein>
<sequence>MKPSNGPRRDPANGPGPAAGAQETAAPTSLSLRARLIAVATATAVLAALAVVYTVGAARRAEPTDGASAFGLDHDRLYFRSTGAGAGRVARLPAPVTRPDDARAAAAPARPTGPDH</sequence>
<dbReference type="AlphaFoldDB" id="A0A371PZQ9"/>
<comment type="caution">
    <text evidence="3">The sequence shown here is derived from an EMBL/GenBank/DDBJ whole genome shotgun (WGS) entry which is preliminary data.</text>
</comment>
<feature type="non-terminal residue" evidence="3">
    <location>
        <position position="116"/>
    </location>
</feature>
<accession>A0A371PZQ9</accession>
<keyword evidence="2" id="KW-1133">Transmembrane helix</keyword>